<dbReference type="Proteomes" id="UP000297239">
    <property type="component" value="Unassembled WGS sequence"/>
</dbReference>
<proteinExistence type="predicted"/>
<name>A0A6N4QFG2_9LEPT</name>
<sequence>MILIAITLNILLLFLAAIHVYWGFGGLWPGKTKQELIDLVFGKGNQFPTPFMCLFVAIFLALFSFLPIVWTFRIDLGFNSNLVFGFKLILEIVSLIFFLRGIFGYAPFVTKYWKPIFVYYTKRIYNPLCLFIGLGFLVILIV</sequence>
<feature type="transmembrane region" description="Helical" evidence="1">
    <location>
        <begin position="82"/>
        <end position="103"/>
    </location>
</feature>
<keyword evidence="1" id="KW-0472">Membrane</keyword>
<feature type="transmembrane region" description="Helical" evidence="1">
    <location>
        <begin position="124"/>
        <end position="141"/>
    </location>
</feature>
<feature type="transmembrane region" description="Helical" evidence="1">
    <location>
        <begin position="6"/>
        <end position="28"/>
    </location>
</feature>
<feature type="transmembrane region" description="Helical" evidence="1">
    <location>
        <begin position="49"/>
        <end position="70"/>
    </location>
</feature>
<keyword evidence="1" id="KW-1133">Transmembrane helix</keyword>
<evidence type="ECO:0000313" key="3">
    <source>
        <dbReference type="Proteomes" id="UP000297239"/>
    </source>
</evidence>
<accession>A0A6N4QFG2</accession>
<organism evidence="2 3">
    <name type="scientific">Leptospira kanakyensis</name>
    <dbReference type="NCBI Taxonomy" id="2484968"/>
    <lineage>
        <taxon>Bacteria</taxon>
        <taxon>Pseudomonadati</taxon>
        <taxon>Spirochaetota</taxon>
        <taxon>Spirochaetia</taxon>
        <taxon>Leptospirales</taxon>
        <taxon>Leptospiraceae</taxon>
        <taxon>Leptospira</taxon>
    </lineage>
</organism>
<gene>
    <name evidence="2" type="ORF">EHQ18_13980</name>
</gene>
<dbReference type="Pfam" id="PF13160">
    <property type="entry name" value="DUF3995"/>
    <property type="match status" value="1"/>
</dbReference>
<dbReference type="InterPro" id="IPR025058">
    <property type="entry name" value="DUF3995"/>
</dbReference>
<dbReference type="EMBL" id="RQFF01000030">
    <property type="protein sequence ID" value="TGK69883.1"/>
    <property type="molecule type" value="Genomic_DNA"/>
</dbReference>
<comment type="caution">
    <text evidence="2">The sequence shown here is derived from an EMBL/GenBank/DDBJ whole genome shotgun (WGS) entry which is preliminary data.</text>
</comment>
<dbReference type="AlphaFoldDB" id="A0A6N4QFG2"/>
<keyword evidence="3" id="KW-1185">Reference proteome</keyword>
<evidence type="ECO:0000313" key="2">
    <source>
        <dbReference type="EMBL" id="TGK69883.1"/>
    </source>
</evidence>
<dbReference type="RefSeq" id="WP_135635587.1">
    <property type="nucleotide sequence ID" value="NZ_RQFE01000024.1"/>
</dbReference>
<protein>
    <submittedName>
        <fullName evidence="2">DUF3995 domain-containing protein</fullName>
    </submittedName>
</protein>
<evidence type="ECO:0000256" key="1">
    <source>
        <dbReference type="SAM" id="Phobius"/>
    </source>
</evidence>
<keyword evidence="1" id="KW-0812">Transmembrane</keyword>
<dbReference type="OrthoDB" id="344976at2"/>
<reference evidence="2" key="1">
    <citation type="journal article" date="2019" name="PLoS Negl. Trop. Dis.">
        <title>Revisiting the worldwide diversity of Leptospira species in the environment.</title>
        <authorList>
            <person name="Vincent A.T."/>
            <person name="Schiettekatte O."/>
            <person name="Bourhy P."/>
            <person name="Veyrier F.J."/>
            <person name="Picardeau M."/>
        </authorList>
    </citation>
    <scope>NUCLEOTIDE SEQUENCE [LARGE SCALE GENOMIC DNA]</scope>
    <source>
        <strain evidence="2">201800293</strain>
    </source>
</reference>